<dbReference type="OrthoDB" id="408312at2759"/>
<gene>
    <name evidence="1" type="ORF">AK812_SmicGene21288</name>
</gene>
<proteinExistence type="predicted"/>
<organism evidence="1 2">
    <name type="scientific">Symbiodinium microadriaticum</name>
    <name type="common">Dinoflagellate</name>
    <name type="synonym">Zooxanthella microadriatica</name>
    <dbReference type="NCBI Taxonomy" id="2951"/>
    <lineage>
        <taxon>Eukaryota</taxon>
        <taxon>Sar</taxon>
        <taxon>Alveolata</taxon>
        <taxon>Dinophyceae</taxon>
        <taxon>Suessiales</taxon>
        <taxon>Symbiodiniaceae</taxon>
        <taxon>Symbiodinium</taxon>
    </lineage>
</organism>
<sequence length="589" mass="65083">MVSGATRGNDGREGLDPKRRRCLLEDPDVQALLREEGQKRDDLPPLLQETFYVNDPIHGLICLPGVVKLFVDSMEFQHMRFIKQLGICEWITNRDLTCVTLAGLCHDLVQLALPFRLGRNGLCGLHPEDASNGSRTNRPSVMQNVKENWGYVIWGDHLDHQDYLEGIVAVASDFVCTGACGFTYAYFDQLVDKQIRALTSPAQWRLVGVNFIKQLASNPGTIRDIVAGNALIKGTVGIASYNHWTDECRCCVPCTLCTPRCNCNDCGTYRVPRPNTHQPYFAFTVRSQTKEYKFSLTNDCHRGSVSLALRYLPTGGSWSSACWYSIRSGATITPGNANGDALRTTNGVWYFYAETGDRSYSWRGTDNTRTCRGRSLGMRKKTRVSGSKLTLRLTCNNRRRLSENETSMSNDEMPDEQLCLLADDGLEGTVENDKDAMDVLAFPNHDEDEGVGVPVCTEIADQGPLGVSFSHENGLAFQGVGSNASPSNPTNQTHVTHDEGEVIQEPSCDETCVAIEESSQELQKKLEKINDRSEDNFTNSTEQMAEVSNTITTYSFTGQDPSGPIHYGVRSVNSVGQSSEAMCTVTPIA</sequence>
<keyword evidence="2" id="KW-1185">Reference proteome</keyword>
<dbReference type="AlphaFoldDB" id="A0A1Q9DMS9"/>
<dbReference type="Gene3D" id="1.10.3210.10">
    <property type="entry name" value="Hypothetical protein af1432"/>
    <property type="match status" value="1"/>
</dbReference>
<protein>
    <submittedName>
        <fullName evidence="1">Uncharacterized protein</fullName>
    </submittedName>
</protein>
<accession>A0A1Q9DMS9</accession>
<reference evidence="1 2" key="1">
    <citation type="submission" date="2016-02" db="EMBL/GenBank/DDBJ databases">
        <title>Genome analysis of coral dinoflagellate symbionts highlights evolutionary adaptations to a symbiotic lifestyle.</title>
        <authorList>
            <person name="Aranda M."/>
            <person name="Li Y."/>
            <person name="Liew Y.J."/>
            <person name="Baumgarten S."/>
            <person name="Simakov O."/>
            <person name="Wilson M."/>
            <person name="Piel J."/>
            <person name="Ashoor H."/>
            <person name="Bougouffa S."/>
            <person name="Bajic V.B."/>
            <person name="Ryu T."/>
            <person name="Ravasi T."/>
            <person name="Bayer T."/>
            <person name="Micklem G."/>
            <person name="Kim H."/>
            <person name="Bhak J."/>
            <person name="Lajeunesse T.C."/>
            <person name="Voolstra C.R."/>
        </authorList>
    </citation>
    <scope>NUCLEOTIDE SEQUENCE [LARGE SCALE GENOMIC DNA]</scope>
    <source>
        <strain evidence="1 2">CCMP2467</strain>
    </source>
</reference>
<name>A0A1Q9DMS9_SYMMI</name>
<dbReference type="Proteomes" id="UP000186817">
    <property type="component" value="Unassembled WGS sequence"/>
</dbReference>
<evidence type="ECO:0000313" key="2">
    <source>
        <dbReference type="Proteomes" id="UP000186817"/>
    </source>
</evidence>
<comment type="caution">
    <text evidence="1">The sequence shown here is derived from an EMBL/GenBank/DDBJ whole genome shotgun (WGS) entry which is preliminary data.</text>
</comment>
<dbReference type="EMBL" id="LSRX01000466">
    <property type="protein sequence ID" value="OLP96478.1"/>
    <property type="molecule type" value="Genomic_DNA"/>
</dbReference>
<dbReference type="SUPFAM" id="SSF109604">
    <property type="entry name" value="HD-domain/PDEase-like"/>
    <property type="match status" value="1"/>
</dbReference>
<evidence type="ECO:0000313" key="1">
    <source>
        <dbReference type="EMBL" id="OLP96478.1"/>
    </source>
</evidence>